<comment type="caution">
    <text evidence="3">The sequence shown here is derived from an EMBL/GenBank/DDBJ whole genome shotgun (WGS) entry which is preliminary data.</text>
</comment>
<dbReference type="RefSeq" id="WP_107015435.1">
    <property type="nucleotide sequence ID" value="NZ_KZ679039.1"/>
</dbReference>
<accession>A0A2P8QCD1</accession>
<dbReference type="InterPro" id="IPR023393">
    <property type="entry name" value="START-like_dom_sf"/>
</dbReference>
<feature type="compositionally biased region" description="Low complexity" evidence="1">
    <location>
        <begin position="47"/>
        <end position="57"/>
    </location>
</feature>
<feature type="signal peptide" evidence="2">
    <location>
        <begin position="1"/>
        <end position="49"/>
    </location>
</feature>
<evidence type="ECO:0000313" key="3">
    <source>
        <dbReference type="EMBL" id="PSM43921.1"/>
    </source>
</evidence>
<name>A0A2P8QCD1_9ACTN</name>
<evidence type="ECO:0000256" key="2">
    <source>
        <dbReference type="SAM" id="SignalP"/>
    </source>
</evidence>
<gene>
    <name evidence="3" type="ORF">C6Y14_05940</name>
</gene>
<keyword evidence="2" id="KW-0732">Signal</keyword>
<feature type="region of interest" description="Disordered" evidence="1">
    <location>
        <begin position="47"/>
        <end position="71"/>
    </location>
</feature>
<dbReference type="EMBL" id="PYBJ01000003">
    <property type="protein sequence ID" value="PSM43921.1"/>
    <property type="molecule type" value="Genomic_DNA"/>
</dbReference>
<dbReference type="AlphaFoldDB" id="A0A2P8QCD1"/>
<evidence type="ECO:0000256" key="1">
    <source>
        <dbReference type="SAM" id="MobiDB-lite"/>
    </source>
</evidence>
<dbReference type="Pfam" id="PF10604">
    <property type="entry name" value="Polyketide_cyc2"/>
    <property type="match status" value="1"/>
</dbReference>
<sequence>MPSNSATLPSAAQPRPRPRPRTRAHAAAVTFTAALAAVGILASTPPAQAAPTQASPARTGTAHHTDGLKCRGKGTDPAAVIRYRTDIVIKAPVSTVFKLQTDVEGWPSWQAPVLSSERLDHGPLRAGSQFRWTTPAPATPTTPETTLNITSTVRQLDRDTCIRWSGPAVGEGLRIDEGVHVWNFTKVKGGVRVRTEESWTGAQVEADVPLATAMLGGGLEEWLRELKTTAEARSDGPCA</sequence>
<dbReference type="InterPro" id="IPR019587">
    <property type="entry name" value="Polyketide_cyclase/dehydratase"/>
</dbReference>
<dbReference type="Gene3D" id="3.30.530.20">
    <property type="match status" value="1"/>
</dbReference>
<feature type="region of interest" description="Disordered" evidence="1">
    <location>
        <begin position="1"/>
        <end position="23"/>
    </location>
</feature>
<reference evidence="3 4" key="1">
    <citation type="submission" date="2018-03" db="EMBL/GenBank/DDBJ databases">
        <title>Streptomyces dioscori sp. nov., a novel endophytic actinobacterium isolated from bulbil of Dioscorea bulbifera L.</title>
        <authorList>
            <person name="Zhikuan W."/>
        </authorList>
    </citation>
    <scope>NUCLEOTIDE SEQUENCE [LARGE SCALE GENOMIC DNA]</scope>
    <source>
        <strain evidence="3 4">A217</strain>
    </source>
</reference>
<protein>
    <recommendedName>
        <fullName evidence="5">Polyketide cyclase /reductase</fullName>
    </recommendedName>
</protein>
<keyword evidence="4" id="KW-1185">Reference proteome</keyword>
<dbReference type="Proteomes" id="UP000240429">
    <property type="component" value="Unassembled WGS sequence"/>
</dbReference>
<dbReference type="OrthoDB" id="156693at2"/>
<organism evidence="3 4">
    <name type="scientific">Streptomyces dioscori</name>
    <dbReference type="NCBI Taxonomy" id="2109333"/>
    <lineage>
        <taxon>Bacteria</taxon>
        <taxon>Bacillati</taxon>
        <taxon>Actinomycetota</taxon>
        <taxon>Actinomycetes</taxon>
        <taxon>Kitasatosporales</taxon>
        <taxon>Streptomycetaceae</taxon>
        <taxon>Streptomyces</taxon>
        <taxon>Streptomyces aurantiacus group</taxon>
    </lineage>
</organism>
<proteinExistence type="predicted"/>
<evidence type="ECO:0008006" key="5">
    <source>
        <dbReference type="Google" id="ProtNLM"/>
    </source>
</evidence>
<dbReference type="SUPFAM" id="SSF55961">
    <property type="entry name" value="Bet v1-like"/>
    <property type="match status" value="1"/>
</dbReference>
<feature type="chain" id="PRO_5015200899" description="Polyketide cyclase /reductase" evidence="2">
    <location>
        <begin position="50"/>
        <end position="239"/>
    </location>
</feature>
<evidence type="ECO:0000313" key="4">
    <source>
        <dbReference type="Proteomes" id="UP000240429"/>
    </source>
</evidence>